<keyword evidence="1" id="KW-0378">Hydrolase</keyword>
<dbReference type="RefSeq" id="WP_347605058.1">
    <property type="nucleotide sequence ID" value="NZ_JBDPZC010000001.1"/>
</dbReference>
<dbReference type="PANTHER" id="PTHR42776">
    <property type="entry name" value="SERINE PEPTIDASE S9 FAMILY MEMBER"/>
    <property type="match status" value="1"/>
</dbReference>
<proteinExistence type="predicted"/>
<feature type="region of interest" description="Disordered" evidence="2">
    <location>
        <begin position="211"/>
        <end position="236"/>
    </location>
</feature>
<dbReference type="SUPFAM" id="SSF82171">
    <property type="entry name" value="DPP6 N-terminal domain-like"/>
    <property type="match status" value="1"/>
</dbReference>
<dbReference type="PANTHER" id="PTHR42776:SF28">
    <property type="entry name" value="GLUTAMYL ENDOPEPTIDASE, CHLOROPLASTIC-RELATED"/>
    <property type="match status" value="1"/>
</dbReference>
<dbReference type="Gene3D" id="3.40.50.1820">
    <property type="entry name" value="alpha/beta hydrolase"/>
    <property type="match status" value="1"/>
</dbReference>
<dbReference type="Pfam" id="PF00326">
    <property type="entry name" value="Peptidase_S9"/>
    <property type="match status" value="1"/>
</dbReference>
<dbReference type="SUPFAM" id="SSF53474">
    <property type="entry name" value="alpha/beta-Hydrolases"/>
    <property type="match status" value="1"/>
</dbReference>
<accession>A0ABV0G8K4</accession>
<keyword evidence="5" id="KW-1185">Reference proteome</keyword>
<dbReference type="EMBL" id="JBDPZC010000001">
    <property type="protein sequence ID" value="MEO3711393.1"/>
    <property type="molecule type" value="Genomic_DNA"/>
</dbReference>
<evidence type="ECO:0000259" key="3">
    <source>
        <dbReference type="Pfam" id="PF00326"/>
    </source>
</evidence>
<name>A0ABV0G8K4_9BURK</name>
<protein>
    <submittedName>
        <fullName evidence="4">Prolyl oligopeptidase family serine peptidase</fullName>
    </submittedName>
</protein>
<dbReference type="InterPro" id="IPR029058">
    <property type="entry name" value="AB_hydrolase_fold"/>
</dbReference>
<evidence type="ECO:0000256" key="2">
    <source>
        <dbReference type="SAM" id="MobiDB-lite"/>
    </source>
</evidence>
<reference evidence="4 5" key="1">
    <citation type="submission" date="2024-05" db="EMBL/GenBank/DDBJ databases">
        <title>Roseateles sp. 2.12 16S ribosomal RNA gene Genome sequencing and assembly.</title>
        <authorList>
            <person name="Woo H."/>
        </authorList>
    </citation>
    <scope>NUCLEOTIDE SEQUENCE [LARGE SCALE GENOMIC DNA]</scope>
    <source>
        <strain evidence="4 5">2.12</strain>
    </source>
</reference>
<evidence type="ECO:0000256" key="1">
    <source>
        <dbReference type="ARBA" id="ARBA00022801"/>
    </source>
</evidence>
<organism evidence="4 5">
    <name type="scientific">Roseateles flavus</name>
    <dbReference type="NCBI Taxonomy" id="3149041"/>
    <lineage>
        <taxon>Bacteria</taxon>
        <taxon>Pseudomonadati</taxon>
        <taxon>Pseudomonadota</taxon>
        <taxon>Betaproteobacteria</taxon>
        <taxon>Burkholderiales</taxon>
        <taxon>Sphaerotilaceae</taxon>
        <taxon>Roseateles</taxon>
    </lineage>
</organism>
<sequence length="837" mass="93102">MSQGLDAPVSRVRYRARHPAPAAMRLLRHALTVLPGLLLASALLPTAAGAAGYQQPSPAVRELLDTAPLPRLLPSPDRQQLALIETRRFSTVEDLQRPTLHLAGTRFDAGSGVAPGLAAIRRLRLRALLQPDAPERVVELPAGGLWHDFAWAPDGQRFLIERRMERANELWVGDTASGAVRPIQGLRLNEVLAQGEKAWLNPRELVVLSVPDHRGPPPRLAPQPISEESRGLASPERTHPDLLHGPQDEALFEYHARSVLTWVDLASGASRDLGPPQLYSSVSSVGEGQYLLTERISRPFSYRLPWDDFPTTVEVRQRDGKLIRELARMPLKSGVAIDGVLPGPRVFYASPMKDAAVYWIEALDGGNPAQRVAFRDRVMRLDPPFTGEPQEVQRMPHRFSRLQFLDDGQNALLTEVDRQRAWQRSYLLPLKGTQSKPLFEFSQRERFRHPGTPLTRLLPNGHLVVQTLGGDLLMTGPGASPKGDRPFLDRFSLRDLSAQRLFQSPEGSYETPLAVLEGGKQLLLSRESASEPPNLALRELASGNSLQALTRLKDNTPQLRRIRREFISFKRSDGVDMSFWMYLPPDYKEGERRPTLVWAYPMEYSDASIASQVSGAPNRFLSFNGISPLALLLDGFVVLYDAHMPVVGDLKTVNDGFIEQITMNARAIIDKAEDLGVSDPKRMAVGGHSYGAFMAVNLLAHTDLFKAGIARSGAYNRTLTPFGFQSERRSLWDAKEVYLNLSPLLYAPQIREPLLLLHGEQDGNAGTPPLQSERLYHALSGLGGTVRLTMLPLESHGYSARESAGHVQWEMSRWLKTWLGDPRESREPREGKASAPR</sequence>
<dbReference type="Proteomes" id="UP001462640">
    <property type="component" value="Unassembled WGS sequence"/>
</dbReference>
<dbReference type="InterPro" id="IPR001375">
    <property type="entry name" value="Peptidase_S9_cat"/>
</dbReference>
<feature type="domain" description="Peptidase S9 prolyl oligopeptidase catalytic" evidence="3">
    <location>
        <begin position="668"/>
        <end position="820"/>
    </location>
</feature>
<gene>
    <name evidence="4" type="ORF">ABDJ40_01290</name>
</gene>
<evidence type="ECO:0000313" key="5">
    <source>
        <dbReference type="Proteomes" id="UP001462640"/>
    </source>
</evidence>
<comment type="caution">
    <text evidence="4">The sequence shown here is derived from an EMBL/GenBank/DDBJ whole genome shotgun (WGS) entry which is preliminary data.</text>
</comment>
<evidence type="ECO:0000313" key="4">
    <source>
        <dbReference type="EMBL" id="MEO3711393.1"/>
    </source>
</evidence>